<feature type="chain" id="PRO_5018078287" evidence="1">
    <location>
        <begin position="19"/>
        <end position="88"/>
    </location>
</feature>
<dbReference type="Proteomes" id="UP000272025">
    <property type="component" value="Unassembled WGS sequence"/>
</dbReference>
<dbReference type="AlphaFoldDB" id="A0A3N2Q3N6"/>
<evidence type="ECO:0000313" key="2">
    <source>
        <dbReference type="EMBL" id="ROT41384.1"/>
    </source>
</evidence>
<feature type="signal peptide" evidence="1">
    <location>
        <begin position="1"/>
        <end position="18"/>
    </location>
</feature>
<keyword evidence="1" id="KW-0732">Signal</keyword>
<organism evidence="2 3">
    <name type="scientific">Sodiomyces alkalinus (strain CBS 110278 / VKM F-3762 / F11)</name>
    <name type="common">Alkaliphilic filamentous fungus</name>
    <dbReference type="NCBI Taxonomy" id="1314773"/>
    <lineage>
        <taxon>Eukaryota</taxon>
        <taxon>Fungi</taxon>
        <taxon>Dikarya</taxon>
        <taxon>Ascomycota</taxon>
        <taxon>Pezizomycotina</taxon>
        <taxon>Sordariomycetes</taxon>
        <taxon>Hypocreomycetidae</taxon>
        <taxon>Glomerellales</taxon>
        <taxon>Plectosphaerellaceae</taxon>
        <taxon>Sodiomyces</taxon>
    </lineage>
</organism>
<keyword evidence="3" id="KW-1185">Reference proteome</keyword>
<protein>
    <submittedName>
        <fullName evidence="2">Uncharacterized protein</fullName>
    </submittedName>
</protein>
<dbReference type="RefSeq" id="XP_028469190.1">
    <property type="nucleotide sequence ID" value="XM_028614004.1"/>
</dbReference>
<dbReference type="GeneID" id="39582482"/>
<evidence type="ECO:0000256" key="1">
    <source>
        <dbReference type="SAM" id="SignalP"/>
    </source>
</evidence>
<evidence type="ECO:0000313" key="3">
    <source>
        <dbReference type="Proteomes" id="UP000272025"/>
    </source>
</evidence>
<accession>A0A3N2Q3N6</accession>
<reference evidence="2 3" key="1">
    <citation type="journal article" date="2018" name="Mol. Ecol.">
        <title>The obligate alkalophilic soda-lake fungus Sodiomyces alkalinus has shifted to a protein diet.</title>
        <authorList>
            <person name="Grum-Grzhimaylo A.A."/>
            <person name="Falkoski D.L."/>
            <person name="van den Heuvel J."/>
            <person name="Valero-Jimenez C.A."/>
            <person name="Min B."/>
            <person name="Choi I.G."/>
            <person name="Lipzen A."/>
            <person name="Daum C.G."/>
            <person name="Aanen D.K."/>
            <person name="Tsang A."/>
            <person name="Henrissat B."/>
            <person name="Bilanenko E.N."/>
            <person name="de Vries R.P."/>
            <person name="van Kan J.A.L."/>
            <person name="Grigoriev I.V."/>
            <person name="Debets A.J.M."/>
        </authorList>
    </citation>
    <scope>NUCLEOTIDE SEQUENCE [LARGE SCALE GENOMIC DNA]</scope>
    <source>
        <strain evidence="2 3">F11</strain>
    </source>
</reference>
<dbReference type="EMBL" id="ML119052">
    <property type="protein sequence ID" value="ROT41384.1"/>
    <property type="molecule type" value="Genomic_DNA"/>
</dbReference>
<gene>
    <name evidence="2" type="ORF">SODALDRAFT_357422</name>
</gene>
<name>A0A3N2Q3N6_SODAK</name>
<proteinExistence type="predicted"/>
<sequence>MGLLASTFLLSPAPLSFTGSFRTTSPRSNDTPFLGVAYYARSWDGWDAAKGIDLFEAVTVQAAKSHQLAAHRGEGSVHLVGLRLERLT</sequence>